<accession>A0A699YPR2</accession>
<name>A0A699YPR2_HAELA</name>
<feature type="compositionally biased region" description="Low complexity" evidence="1">
    <location>
        <begin position="72"/>
        <end position="81"/>
    </location>
</feature>
<gene>
    <name evidence="2" type="ORF">HaLaN_07545</name>
</gene>
<sequence length="111" mass="11308">MWATAPTIQLSCPACVVAGASLTAPPPTLGWRLASPRSGGLRAGGGVVGHSRGGGVSGGVQTRRETELHGHSLASSSSLSASPPPAGACWTWASMWAWGWMARPAMTRRAS</sequence>
<keyword evidence="3" id="KW-1185">Reference proteome</keyword>
<reference evidence="2 3" key="1">
    <citation type="submission" date="2020-02" db="EMBL/GenBank/DDBJ databases">
        <title>Draft genome sequence of Haematococcus lacustris strain NIES-144.</title>
        <authorList>
            <person name="Morimoto D."/>
            <person name="Nakagawa S."/>
            <person name="Yoshida T."/>
            <person name="Sawayama S."/>
        </authorList>
    </citation>
    <scope>NUCLEOTIDE SEQUENCE [LARGE SCALE GENOMIC DNA]</scope>
    <source>
        <strain evidence="2 3">NIES-144</strain>
    </source>
</reference>
<dbReference type="Proteomes" id="UP000485058">
    <property type="component" value="Unassembled WGS sequence"/>
</dbReference>
<feature type="compositionally biased region" description="Gly residues" evidence="1">
    <location>
        <begin position="42"/>
        <end position="58"/>
    </location>
</feature>
<feature type="region of interest" description="Disordered" evidence="1">
    <location>
        <begin position="42"/>
        <end position="83"/>
    </location>
</feature>
<comment type="caution">
    <text evidence="2">The sequence shown here is derived from an EMBL/GenBank/DDBJ whole genome shotgun (WGS) entry which is preliminary data.</text>
</comment>
<dbReference type="AlphaFoldDB" id="A0A699YPR2"/>
<evidence type="ECO:0000256" key="1">
    <source>
        <dbReference type="SAM" id="MobiDB-lite"/>
    </source>
</evidence>
<evidence type="ECO:0000313" key="2">
    <source>
        <dbReference type="EMBL" id="GFH11950.1"/>
    </source>
</evidence>
<dbReference type="EMBL" id="BLLF01000451">
    <property type="protein sequence ID" value="GFH11950.1"/>
    <property type="molecule type" value="Genomic_DNA"/>
</dbReference>
<organism evidence="2 3">
    <name type="scientific">Haematococcus lacustris</name>
    <name type="common">Green alga</name>
    <name type="synonym">Haematococcus pluvialis</name>
    <dbReference type="NCBI Taxonomy" id="44745"/>
    <lineage>
        <taxon>Eukaryota</taxon>
        <taxon>Viridiplantae</taxon>
        <taxon>Chlorophyta</taxon>
        <taxon>core chlorophytes</taxon>
        <taxon>Chlorophyceae</taxon>
        <taxon>CS clade</taxon>
        <taxon>Chlamydomonadales</taxon>
        <taxon>Haematococcaceae</taxon>
        <taxon>Haematococcus</taxon>
    </lineage>
</organism>
<protein>
    <submittedName>
        <fullName evidence="2">Uncharacterized protein</fullName>
    </submittedName>
</protein>
<evidence type="ECO:0000313" key="3">
    <source>
        <dbReference type="Proteomes" id="UP000485058"/>
    </source>
</evidence>
<proteinExistence type="predicted"/>